<dbReference type="eggNOG" id="ENOG502S2K4">
    <property type="taxonomic scope" value="Eukaryota"/>
</dbReference>
<dbReference type="InParanoid" id="G4T9K2"/>
<feature type="transmembrane region" description="Helical" evidence="3">
    <location>
        <begin position="320"/>
        <end position="338"/>
    </location>
</feature>
<dbReference type="HOGENOM" id="CLU_021856_0_0_1"/>
<feature type="transmembrane region" description="Helical" evidence="3">
    <location>
        <begin position="76"/>
        <end position="97"/>
    </location>
</feature>
<evidence type="ECO:0000256" key="1">
    <source>
        <dbReference type="PROSITE-ProRule" id="PRU00175"/>
    </source>
</evidence>
<dbReference type="Gene3D" id="3.30.40.10">
    <property type="entry name" value="Zinc/RING finger domain, C3HC4 (zinc finger)"/>
    <property type="match status" value="1"/>
</dbReference>
<proteinExistence type="predicted"/>
<organism evidence="5 6">
    <name type="scientific">Serendipita indica (strain DSM 11827)</name>
    <name type="common">Root endophyte fungus</name>
    <name type="synonym">Piriformospora indica</name>
    <dbReference type="NCBI Taxonomy" id="1109443"/>
    <lineage>
        <taxon>Eukaryota</taxon>
        <taxon>Fungi</taxon>
        <taxon>Dikarya</taxon>
        <taxon>Basidiomycota</taxon>
        <taxon>Agaricomycotina</taxon>
        <taxon>Agaricomycetes</taxon>
        <taxon>Sebacinales</taxon>
        <taxon>Serendipitaceae</taxon>
        <taxon>Serendipita</taxon>
    </lineage>
</organism>
<keyword evidence="1" id="KW-0863">Zinc-finger</keyword>
<feature type="compositionally biased region" description="Acidic residues" evidence="2">
    <location>
        <begin position="517"/>
        <end position="540"/>
    </location>
</feature>
<keyword evidence="3" id="KW-0472">Membrane</keyword>
<feature type="transmembrane region" description="Helical" evidence="3">
    <location>
        <begin position="280"/>
        <end position="300"/>
    </location>
</feature>
<protein>
    <recommendedName>
        <fullName evidence="4">RING-type domain-containing protein</fullName>
    </recommendedName>
</protein>
<name>G4T9K2_SERID</name>
<dbReference type="InterPro" id="IPR001841">
    <property type="entry name" value="Znf_RING"/>
</dbReference>
<feature type="region of interest" description="Disordered" evidence="2">
    <location>
        <begin position="517"/>
        <end position="568"/>
    </location>
</feature>
<dbReference type="InterPro" id="IPR013083">
    <property type="entry name" value="Znf_RING/FYVE/PHD"/>
</dbReference>
<dbReference type="Proteomes" id="UP000007148">
    <property type="component" value="Unassembled WGS sequence"/>
</dbReference>
<dbReference type="OMA" id="NCVICTV"/>
<evidence type="ECO:0000256" key="2">
    <source>
        <dbReference type="SAM" id="MobiDB-lite"/>
    </source>
</evidence>
<feature type="domain" description="RING-type" evidence="4">
    <location>
        <begin position="639"/>
        <end position="682"/>
    </location>
</feature>
<accession>G4T9K2</accession>
<dbReference type="AlphaFoldDB" id="G4T9K2"/>
<evidence type="ECO:0000313" key="6">
    <source>
        <dbReference type="Proteomes" id="UP000007148"/>
    </source>
</evidence>
<keyword evidence="6" id="KW-1185">Reference proteome</keyword>
<dbReference type="PANTHER" id="PTHR22696">
    <property type="entry name" value="E3 UBIQUITIN-PROTEIN LIGASE RNF26"/>
    <property type="match status" value="1"/>
</dbReference>
<dbReference type="OrthoDB" id="66726at2759"/>
<dbReference type="GO" id="GO:0061630">
    <property type="term" value="F:ubiquitin protein ligase activity"/>
    <property type="evidence" value="ECO:0007669"/>
    <property type="project" value="TreeGrafter"/>
</dbReference>
<reference evidence="5 6" key="1">
    <citation type="journal article" date="2011" name="PLoS Pathog.">
        <title>Endophytic Life Strategies Decoded by Genome and Transcriptome Analyses of the Mutualistic Root Symbiont Piriformospora indica.</title>
        <authorList>
            <person name="Zuccaro A."/>
            <person name="Lahrmann U."/>
            <person name="Guldener U."/>
            <person name="Langen G."/>
            <person name="Pfiffi S."/>
            <person name="Biedenkopf D."/>
            <person name="Wong P."/>
            <person name="Samans B."/>
            <person name="Grimm C."/>
            <person name="Basiewicz M."/>
            <person name="Murat C."/>
            <person name="Martin F."/>
            <person name="Kogel K.H."/>
        </authorList>
    </citation>
    <scope>NUCLEOTIDE SEQUENCE [LARGE SCALE GENOMIC DNA]</scope>
    <source>
        <strain evidence="5 6">DSM 11827</strain>
    </source>
</reference>
<keyword evidence="3" id="KW-0812">Transmembrane</keyword>
<keyword evidence="1" id="KW-0479">Metal-binding</keyword>
<evidence type="ECO:0000259" key="4">
    <source>
        <dbReference type="PROSITE" id="PS50089"/>
    </source>
</evidence>
<dbReference type="PANTHER" id="PTHR22696:SF1">
    <property type="entry name" value="E3 UBIQUITIN-PROTEIN LIGASE RNF26"/>
    <property type="match status" value="1"/>
</dbReference>
<keyword evidence="3" id="KW-1133">Transmembrane helix</keyword>
<evidence type="ECO:0000256" key="3">
    <source>
        <dbReference type="SAM" id="Phobius"/>
    </source>
</evidence>
<dbReference type="STRING" id="1109443.G4T9K2"/>
<comment type="caution">
    <text evidence="5">The sequence shown here is derived from an EMBL/GenBank/DDBJ whole genome shotgun (WGS) entry which is preliminary data.</text>
</comment>
<dbReference type="GO" id="GO:0008270">
    <property type="term" value="F:zinc ion binding"/>
    <property type="evidence" value="ECO:0007669"/>
    <property type="project" value="UniProtKB-KW"/>
</dbReference>
<evidence type="ECO:0000313" key="5">
    <source>
        <dbReference type="EMBL" id="CCA67986.1"/>
    </source>
</evidence>
<feature type="transmembrane region" description="Helical" evidence="3">
    <location>
        <begin position="139"/>
        <end position="159"/>
    </location>
</feature>
<feature type="transmembrane region" description="Helical" evidence="3">
    <location>
        <begin position="171"/>
        <end position="194"/>
    </location>
</feature>
<gene>
    <name evidence="5" type="ORF">PIIN_01853</name>
</gene>
<dbReference type="EMBL" id="CAFZ01000023">
    <property type="protein sequence ID" value="CCA67986.1"/>
    <property type="molecule type" value="Genomic_DNA"/>
</dbReference>
<feature type="transmembrane region" description="Helical" evidence="3">
    <location>
        <begin position="253"/>
        <end position="273"/>
    </location>
</feature>
<feature type="region of interest" description="Disordered" evidence="2">
    <location>
        <begin position="599"/>
        <end position="622"/>
    </location>
</feature>
<dbReference type="GO" id="GO:0006511">
    <property type="term" value="P:ubiquitin-dependent protein catabolic process"/>
    <property type="evidence" value="ECO:0007669"/>
    <property type="project" value="TreeGrafter"/>
</dbReference>
<keyword evidence="1" id="KW-0862">Zinc</keyword>
<sequence>MAGVFAVLLYNLQRFDAFLVDVLFQNVQRMHNAHGTSPERPVHGHISNPNQELPSWTADGFSRMDFADADVIALQVAPWTFLTSSYAISLLLMAIVINRIQHIVAPVHEVHATGLGSWRSKLLPIDPTSTRTRFLIRSISLYLLWKSLICQAIILLQAFDLYPSSSVFAPLGQSIGMLSMVDVCWSSFVAVCAAMTINTFTRSLDGSSSSSSFNLPQYAFLLHLYSSPLGSVFNRVSDPLAGKRLAPRPNRHVLVTIFLPLLQLTMLHTQGVWKRYSRDSLIPTSICGLLGLLHFAHTFWTKQIIYYPLLQLVPSGLELILVLMIAFTMGLNIVSQLLTTGRVARPLFGPGANALPSRDEEYALALVRLGTSCVDATSVAGLGNEVATVNSAKTKEGTLRLGQSEVEAIELPEYARKSTRGRRKVNPFTVEIKTIRAASNEGEMWINVIWIKELGKFGLTLWKFARGVWMMVRGRRPSPPSNVDVLELIREETPPRRLSEDRQPDVYRQFLSGEAIADGDSEFEPDDDDDDHTLDSDSDGSLESRSTRSPSVEREHAEESGGLFIEHSERASTPIAPVLLAHLTTSSSSPLTRRRYSSLLNKNDQTEDGVSSAHAISRTEYSHSSPARPIDLEINHKLCVICMTSDRAIICWPCRCLSMCEDCRSNLASRTGPSRHTCPCCRQSVEGFSRIFIP</sequence>
<dbReference type="Pfam" id="PF13920">
    <property type="entry name" value="zf-C3HC4_3"/>
    <property type="match status" value="1"/>
</dbReference>
<dbReference type="PROSITE" id="PS50089">
    <property type="entry name" value="ZF_RING_2"/>
    <property type="match status" value="1"/>
</dbReference>
<dbReference type="GO" id="GO:0016567">
    <property type="term" value="P:protein ubiquitination"/>
    <property type="evidence" value="ECO:0007669"/>
    <property type="project" value="TreeGrafter"/>
</dbReference>